<gene>
    <name evidence="1" type="ordered locus">Corgl_1034</name>
</gene>
<reference evidence="2" key="1">
    <citation type="journal article" date="2013" name="Stand. Genomic Sci.">
        <title>Complete genome sequence of Coriobacterium glomerans type strain (PW2(T)) from the midgut of Pyrrhocoris apterus L. (red soldier bug).</title>
        <authorList>
            <person name="Stackebrandt E."/>
            <person name="Zeytun A."/>
            <person name="Lapidus A."/>
            <person name="Nolan M."/>
            <person name="Lucas S."/>
            <person name="Hammon N."/>
            <person name="Deshpande S."/>
            <person name="Cheng J.F."/>
            <person name="Tapia R."/>
            <person name="Goodwin L.A."/>
            <person name="Pitluck S."/>
            <person name="Liolios K."/>
            <person name="Pagani I."/>
            <person name="Ivanova N."/>
            <person name="Mavromatis K."/>
            <person name="Mikhailova N."/>
            <person name="Huntemann M."/>
            <person name="Pati A."/>
            <person name="Chen A."/>
            <person name="Palaniappan K."/>
            <person name="Chang Y.J."/>
            <person name="Land M."/>
            <person name="Hauser L."/>
            <person name="Rohde M."/>
            <person name="Pukall R."/>
            <person name="Goker M."/>
            <person name="Detter J.C."/>
            <person name="Woyke T."/>
            <person name="Bristow J."/>
            <person name="Eisen J.A."/>
            <person name="Markowitz V."/>
            <person name="Hugenholtz P."/>
            <person name="Kyrpides N.C."/>
            <person name="Klenk H.P."/>
        </authorList>
    </citation>
    <scope>NUCLEOTIDE SEQUENCE</scope>
    <source>
        <strain evidence="2">ATCC 49209 / DSM 20642 / JCM 10262 / PW2</strain>
    </source>
</reference>
<keyword evidence="2" id="KW-1185">Reference proteome</keyword>
<dbReference type="STRING" id="700015.Corgl_1034"/>
<protein>
    <submittedName>
        <fullName evidence="1">Uncharacterized protein</fullName>
    </submittedName>
</protein>
<organism evidence="1 2">
    <name type="scientific">Coriobacterium glomerans (strain ATCC 49209 / DSM 20642 / JCM 10262 / PW2)</name>
    <dbReference type="NCBI Taxonomy" id="700015"/>
    <lineage>
        <taxon>Bacteria</taxon>
        <taxon>Bacillati</taxon>
        <taxon>Actinomycetota</taxon>
        <taxon>Coriobacteriia</taxon>
        <taxon>Coriobacteriales</taxon>
        <taxon>Coriobacteriaceae</taxon>
        <taxon>Coriobacterium</taxon>
    </lineage>
</organism>
<dbReference type="AlphaFoldDB" id="F2N9N9"/>
<evidence type="ECO:0000313" key="2">
    <source>
        <dbReference type="Proteomes" id="UP000006851"/>
    </source>
</evidence>
<accession>F2N9N9</accession>
<dbReference type="EMBL" id="CP002628">
    <property type="protein sequence ID" value="AEB07142.1"/>
    <property type="molecule type" value="Genomic_DNA"/>
</dbReference>
<proteinExistence type="predicted"/>
<evidence type="ECO:0000313" key="1">
    <source>
        <dbReference type="EMBL" id="AEB07142.1"/>
    </source>
</evidence>
<dbReference type="HOGENOM" id="CLU_2878253_0_0_11"/>
<name>F2N9N9_CORGP</name>
<dbReference type="KEGG" id="cgo:Corgl_1034"/>
<sequence length="63" mass="6875">MRRWLQPLSHGTKDSDKKIAHRRPMTALVILLIMITCAATLLSSGFADTPVIGGGVQLFPEVD</sequence>
<dbReference type="Proteomes" id="UP000006851">
    <property type="component" value="Chromosome"/>
</dbReference>